<accession>A0ABN7BE91</accession>
<evidence type="ECO:0000313" key="3">
    <source>
        <dbReference type="Proteomes" id="UP001307889"/>
    </source>
</evidence>
<gene>
    <name evidence="2" type="ORF">NTJ_14789</name>
</gene>
<sequence length="226" mass="25683">MQLKLGALPGHSSRWRRNKLEMRFLHNIWLLSRFLSFNPLDGSTSYQIDGIEHFSYPQADVYPPTALESFSTNKHSVQDEENEISPVPTWLYPRVDWEAKSRWGHCSLKIFALLARLAAAGMWMLEITPEMPDWKVRCLFYHACPGLLGIESSAILPYFLSPIPFRTISYVHDILGVALGTIAAIVIQSNCSEQQTISTLMILTVVPLIFDLLLHLTTLPKHVVHV</sequence>
<evidence type="ECO:0000256" key="1">
    <source>
        <dbReference type="SAM" id="Phobius"/>
    </source>
</evidence>
<feature type="transmembrane region" description="Helical" evidence="1">
    <location>
        <begin position="199"/>
        <end position="219"/>
    </location>
</feature>
<dbReference type="EMBL" id="AP028921">
    <property type="protein sequence ID" value="BET01970.1"/>
    <property type="molecule type" value="Genomic_DNA"/>
</dbReference>
<name>A0ABN7BE91_9HEMI</name>
<feature type="transmembrane region" description="Helical" evidence="1">
    <location>
        <begin position="167"/>
        <end position="187"/>
    </location>
</feature>
<reference evidence="2 3" key="1">
    <citation type="submission" date="2023-09" db="EMBL/GenBank/DDBJ databases">
        <title>Nesidiocoris tenuis whole genome shotgun sequence.</title>
        <authorList>
            <person name="Shibata T."/>
            <person name="Shimoda M."/>
            <person name="Kobayashi T."/>
            <person name="Uehara T."/>
        </authorList>
    </citation>
    <scope>NUCLEOTIDE SEQUENCE [LARGE SCALE GENOMIC DNA]</scope>
    <source>
        <strain evidence="2 3">Japan</strain>
    </source>
</reference>
<keyword evidence="3" id="KW-1185">Reference proteome</keyword>
<keyword evidence="1" id="KW-0812">Transmembrane</keyword>
<keyword evidence="1" id="KW-0472">Membrane</keyword>
<protein>
    <submittedName>
        <fullName evidence="2">Uncharacterized protein</fullName>
    </submittedName>
</protein>
<organism evidence="2 3">
    <name type="scientific">Nesidiocoris tenuis</name>
    <dbReference type="NCBI Taxonomy" id="355587"/>
    <lineage>
        <taxon>Eukaryota</taxon>
        <taxon>Metazoa</taxon>
        <taxon>Ecdysozoa</taxon>
        <taxon>Arthropoda</taxon>
        <taxon>Hexapoda</taxon>
        <taxon>Insecta</taxon>
        <taxon>Pterygota</taxon>
        <taxon>Neoptera</taxon>
        <taxon>Paraneoptera</taxon>
        <taxon>Hemiptera</taxon>
        <taxon>Heteroptera</taxon>
        <taxon>Panheteroptera</taxon>
        <taxon>Cimicomorpha</taxon>
        <taxon>Miridae</taxon>
        <taxon>Dicyphina</taxon>
        <taxon>Nesidiocoris</taxon>
    </lineage>
</organism>
<dbReference type="Proteomes" id="UP001307889">
    <property type="component" value="Chromosome 13"/>
</dbReference>
<keyword evidence="1" id="KW-1133">Transmembrane helix</keyword>
<evidence type="ECO:0000313" key="2">
    <source>
        <dbReference type="EMBL" id="BET01970.1"/>
    </source>
</evidence>
<proteinExistence type="predicted"/>